<dbReference type="Pfam" id="PF03631">
    <property type="entry name" value="Virul_fac_BrkB"/>
    <property type="match status" value="1"/>
</dbReference>
<feature type="region of interest" description="Disordered" evidence="6">
    <location>
        <begin position="18"/>
        <end position="92"/>
    </location>
</feature>
<keyword evidence="5 7" id="KW-0472">Membrane</keyword>
<gene>
    <name evidence="8" type="ORF">GCM10018793_60000</name>
</gene>
<proteinExistence type="predicted"/>
<evidence type="ECO:0000313" key="9">
    <source>
        <dbReference type="Proteomes" id="UP000603708"/>
    </source>
</evidence>
<reference evidence="8" key="1">
    <citation type="journal article" date="2014" name="Int. J. Syst. Evol. Microbiol.">
        <title>Complete genome sequence of Corynebacterium casei LMG S-19264T (=DSM 44701T), isolated from a smear-ripened cheese.</title>
        <authorList>
            <consortium name="US DOE Joint Genome Institute (JGI-PGF)"/>
            <person name="Walter F."/>
            <person name="Albersmeier A."/>
            <person name="Kalinowski J."/>
            <person name="Ruckert C."/>
        </authorList>
    </citation>
    <scope>NUCLEOTIDE SEQUENCE</scope>
    <source>
        <strain evidence="8">JCM 5069</strain>
    </source>
</reference>
<evidence type="ECO:0000256" key="5">
    <source>
        <dbReference type="ARBA" id="ARBA00023136"/>
    </source>
</evidence>
<feature type="transmembrane region" description="Helical" evidence="7">
    <location>
        <begin position="114"/>
        <end position="136"/>
    </location>
</feature>
<feature type="transmembrane region" description="Helical" evidence="7">
    <location>
        <begin position="264"/>
        <end position="282"/>
    </location>
</feature>
<reference evidence="8" key="2">
    <citation type="submission" date="2020-09" db="EMBL/GenBank/DDBJ databases">
        <authorList>
            <person name="Sun Q."/>
            <person name="Ohkuma M."/>
        </authorList>
    </citation>
    <scope>NUCLEOTIDE SEQUENCE</scope>
    <source>
        <strain evidence="8">JCM 5069</strain>
    </source>
</reference>
<evidence type="ECO:0000256" key="7">
    <source>
        <dbReference type="SAM" id="Phobius"/>
    </source>
</evidence>
<dbReference type="AlphaFoldDB" id="A0A919GM11"/>
<accession>A0A919GM11</accession>
<comment type="subcellular location">
    <subcellularLocation>
        <location evidence="1">Cell membrane</location>
        <topology evidence="1">Multi-pass membrane protein</topology>
    </subcellularLocation>
</comment>
<dbReference type="Proteomes" id="UP000603708">
    <property type="component" value="Unassembled WGS sequence"/>
</dbReference>
<feature type="compositionally biased region" description="Gly residues" evidence="6">
    <location>
        <begin position="70"/>
        <end position="83"/>
    </location>
</feature>
<dbReference type="EMBL" id="BNCD01000024">
    <property type="protein sequence ID" value="GHH86774.1"/>
    <property type="molecule type" value="Genomic_DNA"/>
</dbReference>
<evidence type="ECO:0000256" key="6">
    <source>
        <dbReference type="SAM" id="MobiDB-lite"/>
    </source>
</evidence>
<evidence type="ECO:0000313" key="8">
    <source>
        <dbReference type="EMBL" id="GHH86774.1"/>
    </source>
</evidence>
<dbReference type="PANTHER" id="PTHR30213:SF0">
    <property type="entry name" value="UPF0761 MEMBRANE PROTEIN YIHY"/>
    <property type="match status" value="1"/>
</dbReference>
<feature type="transmembrane region" description="Helical" evidence="7">
    <location>
        <begin position="294"/>
        <end position="317"/>
    </location>
</feature>
<dbReference type="RefSeq" id="WP_189937465.1">
    <property type="nucleotide sequence ID" value="NZ_BNCD01000024.1"/>
</dbReference>
<feature type="transmembrane region" description="Helical" evidence="7">
    <location>
        <begin position="329"/>
        <end position="351"/>
    </location>
</feature>
<feature type="transmembrane region" description="Helical" evidence="7">
    <location>
        <begin position="176"/>
        <end position="197"/>
    </location>
</feature>
<feature type="compositionally biased region" description="Basic and acidic residues" evidence="6">
    <location>
        <begin position="26"/>
        <end position="43"/>
    </location>
</feature>
<keyword evidence="3 7" id="KW-0812">Transmembrane</keyword>
<name>A0A919GM11_9ACTN</name>
<evidence type="ECO:0000256" key="3">
    <source>
        <dbReference type="ARBA" id="ARBA00022692"/>
    </source>
</evidence>
<keyword evidence="4 7" id="KW-1133">Transmembrane helix</keyword>
<keyword evidence="9" id="KW-1185">Reference proteome</keyword>
<organism evidence="8 9">
    <name type="scientific">Streptomyces sulfonofaciens</name>
    <dbReference type="NCBI Taxonomy" id="68272"/>
    <lineage>
        <taxon>Bacteria</taxon>
        <taxon>Bacillati</taxon>
        <taxon>Actinomycetota</taxon>
        <taxon>Actinomycetes</taxon>
        <taxon>Kitasatosporales</taxon>
        <taxon>Streptomycetaceae</taxon>
        <taxon>Streptomyces</taxon>
    </lineage>
</organism>
<dbReference type="NCBIfam" id="TIGR00765">
    <property type="entry name" value="yihY_not_rbn"/>
    <property type="match status" value="1"/>
</dbReference>
<dbReference type="GO" id="GO:0005886">
    <property type="term" value="C:plasma membrane"/>
    <property type="evidence" value="ECO:0007669"/>
    <property type="project" value="UniProtKB-SubCell"/>
</dbReference>
<evidence type="ECO:0000256" key="1">
    <source>
        <dbReference type="ARBA" id="ARBA00004651"/>
    </source>
</evidence>
<feature type="compositionally biased region" description="Gly residues" evidence="6">
    <location>
        <begin position="50"/>
        <end position="63"/>
    </location>
</feature>
<evidence type="ECO:0000256" key="2">
    <source>
        <dbReference type="ARBA" id="ARBA00022475"/>
    </source>
</evidence>
<evidence type="ECO:0000256" key="4">
    <source>
        <dbReference type="ARBA" id="ARBA00022989"/>
    </source>
</evidence>
<protein>
    <submittedName>
        <fullName evidence="8">Uncharacterized protein</fullName>
    </submittedName>
</protein>
<dbReference type="InterPro" id="IPR017039">
    <property type="entry name" value="Virul_fac_BrkB"/>
</dbReference>
<dbReference type="PANTHER" id="PTHR30213">
    <property type="entry name" value="INNER MEMBRANE PROTEIN YHJD"/>
    <property type="match status" value="1"/>
</dbReference>
<comment type="caution">
    <text evidence="8">The sequence shown here is derived from an EMBL/GenBank/DDBJ whole genome shotgun (WGS) entry which is preliminary data.</text>
</comment>
<keyword evidence="2" id="KW-1003">Cell membrane</keyword>
<sequence>MTRLTHIGHLARHGRARDGYMALGRTDGDGRHGPPEHSGEGAQDRAGNGTRDGSGDGGEGPGDAGHDRGGGGARAGSGQGGGPARRRGPSGWAVLRRTARKFGEDELTDRAAALTYYGVLSLFPALLVLVSLLGVAGHDATGHVVDTLRRFAPASAGDTITEAVRHVQANSSVGSALAVVGLLGAVWSASGYVAAFIRTANAVYGIPEGRPAWQVLLVRLGVTVALTLLACASTLIVVFTGSVARRAGSALGAGDTALTAWSVAKWPVLVVLVSTMISLLYWASPNVKARGVRWVAPGSCLALLIWMAASAGFAVYVAHFGSYNKTYGALAGVIVFLVWMWIGNLAVLLGLEFDSELARERALTGRGRRVRYAEPRGTRKWSARDRRRAEE</sequence>
<feature type="transmembrane region" description="Helical" evidence="7">
    <location>
        <begin position="217"/>
        <end position="244"/>
    </location>
</feature>